<protein>
    <submittedName>
        <fullName evidence="8">Serine/threonine-protein kinase ppk15</fullName>
    </submittedName>
</protein>
<accession>A0AAW2PTK7</accession>
<evidence type="ECO:0000256" key="6">
    <source>
        <dbReference type="ARBA" id="ARBA00022840"/>
    </source>
</evidence>
<dbReference type="Pfam" id="PF00069">
    <property type="entry name" value="Pkinase"/>
    <property type="match status" value="1"/>
</dbReference>
<dbReference type="GO" id="GO:0005524">
    <property type="term" value="F:ATP binding"/>
    <property type="evidence" value="ECO:0007669"/>
    <property type="project" value="UniProtKB-KW"/>
</dbReference>
<dbReference type="GO" id="GO:0004674">
    <property type="term" value="F:protein serine/threonine kinase activity"/>
    <property type="evidence" value="ECO:0007669"/>
    <property type="project" value="UniProtKB-KW"/>
</dbReference>
<evidence type="ECO:0000259" key="7">
    <source>
        <dbReference type="PROSITE" id="PS50011"/>
    </source>
</evidence>
<reference evidence="8" key="1">
    <citation type="submission" date="2020-06" db="EMBL/GenBank/DDBJ databases">
        <authorList>
            <person name="Li T."/>
            <person name="Hu X."/>
            <person name="Zhang T."/>
            <person name="Song X."/>
            <person name="Zhang H."/>
            <person name="Dai N."/>
            <person name="Sheng W."/>
            <person name="Hou X."/>
            <person name="Wei L."/>
        </authorList>
    </citation>
    <scope>NUCLEOTIDE SEQUENCE</scope>
    <source>
        <strain evidence="8">G01</strain>
        <tissue evidence="8">Leaf</tissue>
    </source>
</reference>
<gene>
    <name evidence="8" type="ORF">Sangu_0766800</name>
</gene>
<keyword evidence="2" id="KW-0597">Phosphoprotein</keyword>
<dbReference type="SMART" id="SM00220">
    <property type="entry name" value="S_TKc"/>
    <property type="match status" value="1"/>
</dbReference>
<dbReference type="InterPro" id="IPR011009">
    <property type="entry name" value="Kinase-like_dom_sf"/>
</dbReference>
<evidence type="ECO:0000256" key="5">
    <source>
        <dbReference type="ARBA" id="ARBA00022777"/>
    </source>
</evidence>
<dbReference type="Gene3D" id="3.30.200.20">
    <property type="entry name" value="Phosphorylase Kinase, domain 1"/>
    <property type="match status" value="1"/>
</dbReference>
<keyword evidence="1" id="KW-0723">Serine/threonine-protein kinase</keyword>
<dbReference type="InterPro" id="IPR008271">
    <property type="entry name" value="Ser/Thr_kinase_AS"/>
</dbReference>
<dbReference type="PANTHER" id="PTHR24058">
    <property type="entry name" value="DUAL SPECIFICITY PROTEIN KINASE"/>
    <property type="match status" value="1"/>
</dbReference>
<evidence type="ECO:0000256" key="1">
    <source>
        <dbReference type="ARBA" id="ARBA00022527"/>
    </source>
</evidence>
<evidence type="ECO:0000256" key="3">
    <source>
        <dbReference type="ARBA" id="ARBA00022679"/>
    </source>
</evidence>
<feature type="domain" description="Protein kinase" evidence="7">
    <location>
        <begin position="185"/>
        <end position="500"/>
    </location>
</feature>
<comment type="caution">
    <text evidence="8">The sequence shown here is derived from an EMBL/GenBank/DDBJ whole genome shotgun (WGS) entry which is preliminary data.</text>
</comment>
<evidence type="ECO:0000256" key="2">
    <source>
        <dbReference type="ARBA" id="ARBA00022553"/>
    </source>
</evidence>
<dbReference type="InterPro" id="IPR000719">
    <property type="entry name" value="Prot_kinase_dom"/>
</dbReference>
<keyword evidence="5 8" id="KW-0418">Kinase</keyword>
<name>A0AAW2PTK7_9LAMI</name>
<sequence>MHRRSSAYNFIPDGSTKYIESRWDFTSRDNLKDEAYKDYYELGEHFQLGESGEKHGGHCTNYSCSAPHCACCNGAGTVYAHDPKEHKLGNLKVPDENGDPTRTRFAENDTSFSYERNSTYDWFGGFGNNLDVENGATSDELLLYEAKEDDYEIFNLRIIHRKNRTGFEENRDFPVVMNSIIAGRYYVTEFLGSAAFSKVVQAHDLYSGMDVCLKIIKNDKDFFDQSLDEIKLLKFVNNQDPADEQHILRLYDYFYYQEHLLLLLNFCEQTCMNFRNTTENLVESRILQCTGCRHKLKILRLLMPLQVITRQCLEAVLYLHDLGIIHCDLKPENILIKRYRTCEIKVIDLGSSCFQNDNLSLYVQSRSYRAPEVMLGLPYDEKIDLWSVGCILAELCSGEVLFPNEPVVMLLARMIGMLGPIDMNMLKKGQETHKYFTKEYDLYYVDEDTSKIEYVVPKETSLEHHLQISDSCFIDFLKHLLEINPKRRPTAREALQHPWLLHSYVVNSF</sequence>
<organism evidence="8">
    <name type="scientific">Sesamum angustifolium</name>
    <dbReference type="NCBI Taxonomy" id="2727405"/>
    <lineage>
        <taxon>Eukaryota</taxon>
        <taxon>Viridiplantae</taxon>
        <taxon>Streptophyta</taxon>
        <taxon>Embryophyta</taxon>
        <taxon>Tracheophyta</taxon>
        <taxon>Spermatophyta</taxon>
        <taxon>Magnoliopsida</taxon>
        <taxon>eudicotyledons</taxon>
        <taxon>Gunneridae</taxon>
        <taxon>Pentapetalae</taxon>
        <taxon>asterids</taxon>
        <taxon>lamiids</taxon>
        <taxon>Lamiales</taxon>
        <taxon>Pedaliaceae</taxon>
        <taxon>Sesamum</taxon>
    </lineage>
</organism>
<keyword evidence="6" id="KW-0067">ATP-binding</keyword>
<dbReference type="SUPFAM" id="SSF56112">
    <property type="entry name" value="Protein kinase-like (PK-like)"/>
    <property type="match status" value="1"/>
</dbReference>
<evidence type="ECO:0000256" key="4">
    <source>
        <dbReference type="ARBA" id="ARBA00022741"/>
    </source>
</evidence>
<dbReference type="PROSITE" id="PS00108">
    <property type="entry name" value="PROTEIN_KINASE_ST"/>
    <property type="match status" value="1"/>
</dbReference>
<keyword evidence="3" id="KW-0808">Transferase</keyword>
<dbReference type="AlphaFoldDB" id="A0AAW2PTK7"/>
<dbReference type="FunFam" id="3.30.200.20:FF:000216">
    <property type="entry name" value="Putative serine/threonine-protein kinase dyrk2"/>
    <property type="match status" value="1"/>
</dbReference>
<dbReference type="PANTHER" id="PTHR24058:SF113">
    <property type="entry name" value="HYPOTHETICAL SER-THR PROTEIN KINASE"/>
    <property type="match status" value="1"/>
</dbReference>
<keyword evidence="4" id="KW-0547">Nucleotide-binding</keyword>
<dbReference type="CDD" id="cd14133">
    <property type="entry name" value="PKc_DYRK_like"/>
    <property type="match status" value="1"/>
</dbReference>
<dbReference type="PROSITE" id="PS50011">
    <property type="entry name" value="PROTEIN_KINASE_DOM"/>
    <property type="match status" value="1"/>
</dbReference>
<evidence type="ECO:0000313" key="8">
    <source>
        <dbReference type="EMBL" id="KAL0359174.1"/>
    </source>
</evidence>
<proteinExistence type="predicted"/>
<dbReference type="InterPro" id="IPR050494">
    <property type="entry name" value="Ser_Thr_dual-spec_kinase"/>
</dbReference>
<dbReference type="Gene3D" id="1.10.510.10">
    <property type="entry name" value="Transferase(Phosphotransferase) domain 1"/>
    <property type="match status" value="1"/>
</dbReference>
<dbReference type="EMBL" id="JACGWK010000004">
    <property type="protein sequence ID" value="KAL0359174.1"/>
    <property type="molecule type" value="Genomic_DNA"/>
</dbReference>
<reference evidence="8" key="2">
    <citation type="journal article" date="2024" name="Plant">
        <title>Genomic evolution and insights into agronomic trait innovations of Sesamum species.</title>
        <authorList>
            <person name="Miao H."/>
            <person name="Wang L."/>
            <person name="Qu L."/>
            <person name="Liu H."/>
            <person name="Sun Y."/>
            <person name="Le M."/>
            <person name="Wang Q."/>
            <person name="Wei S."/>
            <person name="Zheng Y."/>
            <person name="Lin W."/>
            <person name="Duan Y."/>
            <person name="Cao H."/>
            <person name="Xiong S."/>
            <person name="Wang X."/>
            <person name="Wei L."/>
            <person name="Li C."/>
            <person name="Ma Q."/>
            <person name="Ju M."/>
            <person name="Zhao R."/>
            <person name="Li G."/>
            <person name="Mu C."/>
            <person name="Tian Q."/>
            <person name="Mei H."/>
            <person name="Zhang T."/>
            <person name="Gao T."/>
            <person name="Zhang H."/>
        </authorList>
    </citation>
    <scope>NUCLEOTIDE SEQUENCE</scope>
    <source>
        <strain evidence="8">G01</strain>
    </source>
</reference>
<dbReference type="FunFam" id="1.10.510.10:FF:000380">
    <property type="entry name" value="Serine/threonine-protein kinase ppk15"/>
    <property type="match status" value="1"/>
</dbReference>